<dbReference type="Proteomes" id="UP000499080">
    <property type="component" value="Unassembled WGS sequence"/>
</dbReference>
<gene>
    <name evidence="2" type="ORF">AVEN_30853_1</name>
</gene>
<dbReference type="EMBL" id="BGPR01015019">
    <property type="protein sequence ID" value="GBN67696.1"/>
    <property type="molecule type" value="Genomic_DNA"/>
</dbReference>
<name>A0A4Y2QWV3_ARAVE</name>
<dbReference type="AlphaFoldDB" id="A0A4Y2QWV3"/>
<reference evidence="2 3" key="1">
    <citation type="journal article" date="2019" name="Sci. Rep.">
        <title>Orb-weaving spider Araneus ventricosus genome elucidates the spidroin gene catalogue.</title>
        <authorList>
            <person name="Kono N."/>
            <person name="Nakamura H."/>
            <person name="Ohtoshi R."/>
            <person name="Moran D.A.P."/>
            <person name="Shinohara A."/>
            <person name="Yoshida Y."/>
            <person name="Fujiwara M."/>
            <person name="Mori M."/>
            <person name="Tomita M."/>
            <person name="Arakawa K."/>
        </authorList>
    </citation>
    <scope>NUCLEOTIDE SEQUENCE [LARGE SCALE GENOMIC DNA]</scope>
</reference>
<protein>
    <submittedName>
        <fullName evidence="2">Uncharacterized protein</fullName>
    </submittedName>
</protein>
<feature type="transmembrane region" description="Helical" evidence="1">
    <location>
        <begin position="6"/>
        <end position="24"/>
    </location>
</feature>
<keyword evidence="3" id="KW-1185">Reference proteome</keyword>
<keyword evidence="1" id="KW-1133">Transmembrane helix</keyword>
<accession>A0A4Y2QWV3</accession>
<feature type="transmembrane region" description="Helical" evidence="1">
    <location>
        <begin position="153"/>
        <end position="171"/>
    </location>
</feature>
<comment type="caution">
    <text evidence="2">The sequence shown here is derived from an EMBL/GenBank/DDBJ whole genome shotgun (WGS) entry which is preliminary data.</text>
</comment>
<evidence type="ECO:0000313" key="2">
    <source>
        <dbReference type="EMBL" id="GBN67696.1"/>
    </source>
</evidence>
<keyword evidence="1" id="KW-0812">Transmembrane</keyword>
<sequence>MKTLSYSPMGAAHFIYVAWISIITQKMYRTFVDQQQRYYSSYQVPGQNLLKFGTMASSRQKMCLESQLVFKISPIGEDTLSYSPMGAACISSTSHGFPIIIKDTNFQIVAVLLFLLPGPRQNLLVSVHNGSFKAENVIRITAEIQNFAYWRRLSYSLMGAAHFIYVAWIAYHYQRYLTRGSVAEDSAPPGFLSESTEVSYTMAFKAA</sequence>
<proteinExistence type="predicted"/>
<evidence type="ECO:0000313" key="3">
    <source>
        <dbReference type="Proteomes" id="UP000499080"/>
    </source>
</evidence>
<keyword evidence="1" id="KW-0472">Membrane</keyword>
<organism evidence="2 3">
    <name type="scientific">Araneus ventricosus</name>
    <name type="common">Orbweaver spider</name>
    <name type="synonym">Epeira ventricosa</name>
    <dbReference type="NCBI Taxonomy" id="182803"/>
    <lineage>
        <taxon>Eukaryota</taxon>
        <taxon>Metazoa</taxon>
        <taxon>Ecdysozoa</taxon>
        <taxon>Arthropoda</taxon>
        <taxon>Chelicerata</taxon>
        <taxon>Arachnida</taxon>
        <taxon>Araneae</taxon>
        <taxon>Araneomorphae</taxon>
        <taxon>Entelegynae</taxon>
        <taxon>Araneoidea</taxon>
        <taxon>Araneidae</taxon>
        <taxon>Araneus</taxon>
    </lineage>
</organism>
<evidence type="ECO:0000256" key="1">
    <source>
        <dbReference type="SAM" id="Phobius"/>
    </source>
</evidence>